<protein>
    <submittedName>
        <fullName evidence="6">Beta-N-acetylhexosaminidase</fullName>
        <ecNumber evidence="6">3.2.1.52</ecNumber>
    </submittedName>
</protein>
<keyword evidence="3 6" id="KW-0326">Glycosidase</keyword>
<dbReference type="SUPFAM" id="SSF51445">
    <property type="entry name" value="(Trans)glycosidases"/>
    <property type="match status" value="1"/>
</dbReference>
<proteinExistence type="inferred from homology"/>
<dbReference type="Pfam" id="PF00933">
    <property type="entry name" value="Glyco_hydro_3"/>
    <property type="match status" value="1"/>
</dbReference>
<comment type="caution">
    <text evidence="6">The sequence shown here is derived from an EMBL/GenBank/DDBJ whole genome shotgun (WGS) entry which is preliminary data.</text>
</comment>
<keyword evidence="7" id="KW-1185">Reference proteome</keyword>
<gene>
    <name evidence="6" type="ORF">J2S57_003870</name>
</gene>
<evidence type="ECO:0000256" key="2">
    <source>
        <dbReference type="ARBA" id="ARBA00022801"/>
    </source>
</evidence>
<dbReference type="GO" id="GO:0004563">
    <property type="term" value="F:beta-N-acetylhexosaminidase activity"/>
    <property type="evidence" value="ECO:0007669"/>
    <property type="project" value="UniProtKB-EC"/>
</dbReference>
<evidence type="ECO:0000313" key="6">
    <source>
        <dbReference type="EMBL" id="MDP9828121.1"/>
    </source>
</evidence>
<evidence type="ECO:0000259" key="5">
    <source>
        <dbReference type="Pfam" id="PF00933"/>
    </source>
</evidence>
<dbReference type="PANTHER" id="PTHR30480:SF16">
    <property type="entry name" value="GLYCOSIDE HYDROLASE FAMILY 3 DOMAIN PROTEIN"/>
    <property type="match status" value="1"/>
</dbReference>
<feature type="domain" description="Glycoside hydrolase family 3 N-terminal" evidence="5">
    <location>
        <begin position="31"/>
        <end position="327"/>
    </location>
</feature>
<accession>A0ABT9P6E1</accession>
<dbReference type="PROSITE" id="PS00775">
    <property type="entry name" value="GLYCOSYL_HYDROL_F3"/>
    <property type="match status" value="1"/>
</dbReference>
<dbReference type="InterPro" id="IPR019800">
    <property type="entry name" value="Glyco_hydro_3_AS"/>
</dbReference>
<feature type="region of interest" description="Disordered" evidence="4">
    <location>
        <begin position="509"/>
        <end position="545"/>
    </location>
</feature>
<organism evidence="6 7">
    <name type="scientific">Kineosporia succinea</name>
    <dbReference type="NCBI Taxonomy" id="84632"/>
    <lineage>
        <taxon>Bacteria</taxon>
        <taxon>Bacillati</taxon>
        <taxon>Actinomycetota</taxon>
        <taxon>Actinomycetes</taxon>
        <taxon>Kineosporiales</taxon>
        <taxon>Kineosporiaceae</taxon>
        <taxon>Kineosporia</taxon>
    </lineage>
</organism>
<dbReference type="Proteomes" id="UP001235712">
    <property type="component" value="Unassembled WGS sequence"/>
</dbReference>
<comment type="similarity">
    <text evidence="1">Belongs to the glycosyl hydrolase 3 family.</text>
</comment>
<dbReference type="PANTHER" id="PTHR30480">
    <property type="entry name" value="BETA-HEXOSAMINIDASE-RELATED"/>
    <property type="match status" value="1"/>
</dbReference>
<evidence type="ECO:0000256" key="3">
    <source>
        <dbReference type="ARBA" id="ARBA00023295"/>
    </source>
</evidence>
<reference evidence="6 7" key="1">
    <citation type="submission" date="2023-07" db="EMBL/GenBank/DDBJ databases">
        <title>Sequencing the genomes of 1000 actinobacteria strains.</title>
        <authorList>
            <person name="Klenk H.-P."/>
        </authorList>
    </citation>
    <scope>NUCLEOTIDE SEQUENCE [LARGE SCALE GENOMIC DNA]</scope>
    <source>
        <strain evidence="6 7">DSM 44388</strain>
    </source>
</reference>
<dbReference type="InterPro" id="IPR001764">
    <property type="entry name" value="Glyco_hydro_3_N"/>
</dbReference>
<dbReference type="RefSeq" id="WP_307244982.1">
    <property type="nucleotide sequence ID" value="NZ_JAUSQZ010000001.1"/>
</dbReference>
<name>A0ABT9P6E1_9ACTN</name>
<evidence type="ECO:0000256" key="4">
    <source>
        <dbReference type="SAM" id="MobiDB-lite"/>
    </source>
</evidence>
<dbReference type="Gene3D" id="3.20.20.300">
    <property type="entry name" value="Glycoside hydrolase, family 3, N-terminal domain"/>
    <property type="match status" value="1"/>
</dbReference>
<dbReference type="EMBL" id="JAUSQZ010000001">
    <property type="protein sequence ID" value="MDP9828121.1"/>
    <property type="molecule type" value="Genomic_DNA"/>
</dbReference>
<keyword evidence="2 6" id="KW-0378">Hydrolase</keyword>
<sequence>MSDVRRQAHRVLMPSFHGTGLPDWMRDRLREGVGSVCLFGTNLTGDDSQARALVADIRAGSPEGVLVTLDEEGGDVTRLDARRGGSTAGHAVLGAVDDVSLTRAVALSIGNRLRDIGIDLDLGPVADVNCEPDNPVIGVRSFGASPELVARHVVAFDEGLHAAGVAACVKHFPGHGATVTDSHLALPRLDIPLSTARERELVPFVAAVRAGVPAVMTSHVVLAALDADNPATTSPSVLGLLRRELGFEGVIVTDALDMAGVAGPYGGSGRAAVAALAAGADLLCVGPERAPGEMEPVLAWMVDDVVAAVSDGRLPAGRLADAAARVDALVDAVRSGSLPMTVPPASVPSSAEVPSGYPHLEAARRAVTVRGPLAPDGPKDALVLEFHVTPGIAAGEVPWTLPLGLLDGAGKRSLSPTDELDAALAEVGERPLVALVRDAHRHTWVADRLDRIARVRPDLITIETGWPVADGEGSPTALPGATTIWTYGGSSVSLRAAAEVLAGAVVPGRTVVPGQPVAPGPRSVAGPGGSSGDGSGDGSVPGSAR</sequence>
<evidence type="ECO:0000256" key="1">
    <source>
        <dbReference type="ARBA" id="ARBA00005336"/>
    </source>
</evidence>
<dbReference type="InterPro" id="IPR050226">
    <property type="entry name" value="NagZ_Beta-hexosaminidase"/>
</dbReference>
<feature type="compositionally biased region" description="Gly residues" evidence="4">
    <location>
        <begin position="526"/>
        <end position="539"/>
    </location>
</feature>
<dbReference type="InterPro" id="IPR036962">
    <property type="entry name" value="Glyco_hydro_3_N_sf"/>
</dbReference>
<evidence type="ECO:0000313" key="7">
    <source>
        <dbReference type="Proteomes" id="UP001235712"/>
    </source>
</evidence>
<dbReference type="InterPro" id="IPR017853">
    <property type="entry name" value="GH"/>
</dbReference>
<dbReference type="EC" id="3.2.1.52" evidence="6"/>